<accession>A0A806KEU8</accession>
<organism evidence="1">
    <name type="scientific">uncultured bacterium contig00004</name>
    <dbReference type="NCBI Taxonomy" id="1181496"/>
    <lineage>
        <taxon>Bacteria</taxon>
        <taxon>environmental samples</taxon>
    </lineage>
</organism>
<evidence type="ECO:0000313" key="1">
    <source>
        <dbReference type="EMBL" id="AGS51543.1"/>
    </source>
</evidence>
<name>A0A806KEU8_9BACT</name>
<reference evidence="1" key="1">
    <citation type="submission" date="2012-03" db="EMBL/GenBank/DDBJ databases">
        <title>Functional metagenomics reveals considerable lignocellulase gene clusters in the gut microbiome of a wood-feeding higher termite.</title>
        <authorList>
            <person name="Liu N."/>
        </authorList>
    </citation>
    <scope>NUCLEOTIDE SEQUENCE</scope>
</reference>
<dbReference type="EMBL" id="JQ844164">
    <property type="protein sequence ID" value="AGS51543.1"/>
    <property type="molecule type" value="Genomic_DNA"/>
</dbReference>
<proteinExistence type="predicted"/>
<protein>
    <submittedName>
        <fullName evidence="1">Uncharacterized protein</fullName>
    </submittedName>
</protein>
<sequence>MSEKDIIRIIEWAGFNRDPKEEISISYIQYLWGKKWEKANPGRPCLSDEAYISQLRY</sequence>
<dbReference type="AlphaFoldDB" id="A0A806KEU8"/>